<evidence type="ECO:0000259" key="8">
    <source>
        <dbReference type="Pfam" id="PF01120"/>
    </source>
</evidence>
<dbReference type="GO" id="GO:0016139">
    <property type="term" value="P:glycoside catabolic process"/>
    <property type="evidence" value="ECO:0007669"/>
    <property type="project" value="TreeGrafter"/>
</dbReference>
<reference evidence="9 10" key="1">
    <citation type="journal article" date="2015" name="Genome Announc.">
        <title>Genome Assemblies of Three Soil-Associated Devosia species: D. insulae, D. limi, and D. soli.</title>
        <authorList>
            <person name="Hassan Y.I."/>
            <person name="Lepp D."/>
            <person name="Zhou T."/>
        </authorList>
    </citation>
    <scope>NUCLEOTIDE SEQUENCE [LARGE SCALE GENOMIC DNA]</scope>
    <source>
        <strain evidence="9 10">DS-56</strain>
    </source>
</reference>
<dbReference type="PANTHER" id="PTHR10030">
    <property type="entry name" value="ALPHA-L-FUCOSIDASE"/>
    <property type="match status" value="1"/>
</dbReference>
<dbReference type="InterPro" id="IPR007401">
    <property type="entry name" value="DUF454"/>
</dbReference>
<evidence type="ECO:0000256" key="5">
    <source>
        <dbReference type="ARBA" id="ARBA00023295"/>
    </source>
</evidence>
<dbReference type="GO" id="GO:0006004">
    <property type="term" value="P:fucose metabolic process"/>
    <property type="evidence" value="ECO:0007669"/>
    <property type="project" value="TreeGrafter"/>
</dbReference>
<feature type="region of interest" description="Disordered" evidence="6">
    <location>
        <begin position="235"/>
        <end position="261"/>
    </location>
</feature>
<dbReference type="GO" id="GO:0005764">
    <property type="term" value="C:lysosome"/>
    <property type="evidence" value="ECO:0007669"/>
    <property type="project" value="TreeGrafter"/>
</dbReference>
<gene>
    <name evidence="9" type="ORF">VW23_018455</name>
</gene>
<dbReference type="GO" id="GO:0004560">
    <property type="term" value="F:alpha-L-fucosidase activity"/>
    <property type="evidence" value="ECO:0007669"/>
    <property type="project" value="InterPro"/>
</dbReference>
<protein>
    <recommendedName>
        <fullName evidence="2">alpha-L-fucosidase</fullName>
        <ecNumber evidence="2">3.2.1.51</ecNumber>
    </recommendedName>
</protein>
<keyword evidence="4" id="KW-0378">Hydrolase</keyword>
<dbReference type="InterPro" id="IPR057739">
    <property type="entry name" value="Glyco_hydro_29_N"/>
</dbReference>
<keyword evidence="7" id="KW-0472">Membrane</keyword>
<keyword evidence="3" id="KW-0732">Signal</keyword>
<keyword evidence="7" id="KW-1133">Transmembrane helix</keyword>
<evidence type="ECO:0000256" key="1">
    <source>
        <dbReference type="ARBA" id="ARBA00007951"/>
    </source>
</evidence>
<evidence type="ECO:0000313" key="9">
    <source>
        <dbReference type="EMBL" id="OEO30992.1"/>
    </source>
</evidence>
<evidence type="ECO:0000313" key="10">
    <source>
        <dbReference type="Proteomes" id="UP000095463"/>
    </source>
</evidence>
<dbReference type="AlphaFoldDB" id="A0A1E5XQV3"/>
<evidence type="ECO:0000256" key="7">
    <source>
        <dbReference type="SAM" id="Phobius"/>
    </source>
</evidence>
<dbReference type="Gene3D" id="3.20.20.80">
    <property type="entry name" value="Glycosidases"/>
    <property type="match status" value="1"/>
</dbReference>
<evidence type="ECO:0000256" key="2">
    <source>
        <dbReference type="ARBA" id="ARBA00012662"/>
    </source>
</evidence>
<dbReference type="Pfam" id="PF01120">
    <property type="entry name" value="Alpha_L_fucos"/>
    <property type="match status" value="1"/>
</dbReference>
<feature type="transmembrane region" description="Helical" evidence="7">
    <location>
        <begin position="489"/>
        <end position="522"/>
    </location>
</feature>
<keyword evidence="7" id="KW-0812">Transmembrane</keyword>
<feature type="compositionally biased region" description="Basic and acidic residues" evidence="6">
    <location>
        <begin position="245"/>
        <end position="261"/>
    </location>
</feature>
<evidence type="ECO:0000256" key="3">
    <source>
        <dbReference type="ARBA" id="ARBA00022729"/>
    </source>
</evidence>
<sequence>MGADLAGRIAEASAVRPTPRQLAWQRLEFYGFIHFGMNTMTDREWGLGHEDPALFDPAELDADQWVESLAAAGMRGLILTCKHHDGFCLWPSAVTRHSVASSPWRGGRGDLVAEVSAACARRGLKLGIYLSPWDRTEPSYGTGIGYDDFFVAQLRELLSDYGPIFSVWFDGANGEGAAGRKQYYDWNRYFAVVRELQPDAVISVCGPDVRWCGNEAGHTRPNEWSVVPASLRDAERTASNSQQVDDGRFSRQVRSDEQDLGSRDAIATSSDDLVWYPAEVNTSIRPGWFHHPTEDAEIRSADELFDIYCASVGGNATFLLNVPPDRSGLVTAPDRLVLSQLGERIAELYDADIAPAAAVSPAGALDQQGAWTIDATGGGLVLSWPEVRQLGAVIVEEDIAWGQQVERLVVEARTVDDRWLQVAACDSVGYRRILSFSPVGTDAVRLSVATARGRARLRSRVIGAEVLGDDLMKQDRPDGVSARMVRLGYLVAGFALLALGIIGAFLPLMPTTIFVILAAGCFARSNRRVESWLLEHKRFGPTITAWRAEGAISRRGKTLAAGGMVLGYVLFLIGARPDLPVALFVLAVFGACAWYVLSRPEPS</sequence>
<dbReference type="EC" id="3.2.1.51" evidence="2"/>
<dbReference type="EMBL" id="LAJE02000174">
    <property type="protein sequence ID" value="OEO30992.1"/>
    <property type="molecule type" value="Genomic_DNA"/>
</dbReference>
<accession>A0A1E5XQV3</accession>
<feature type="domain" description="Glycoside hydrolase family 29 N-terminal" evidence="8">
    <location>
        <begin position="54"/>
        <end position="343"/>
    </location>
</feature>
<keyword evidence="5" id="KW-0326">Glycosidase</keyword>
<dbReference type="SMART" id="SM00812">
    <property type="entry name" value="Alpha_L_fucos"/>
    <property type="match status" value="1"/>
</dbReference>
<keyword evidence="10" id="KW-1185">Reference proteome</keyword>
<feature type="transmembrane region" description="Helical" evidence="7">
    <location>
        <begin position="558"/>
        <end position="575"/>
    </location>
</feature>
<dbReference type="OrthoDB" id="7176684at2"/>
<comment type="caution">
    <text evidence="9">The sequence shown here is derived from an EMBL/GenBank/DDBJ whole genome shotgun (WGS) entry which is preliminary data.</text>
</comment>
<proteinExistence type="inferred from homology"/>
<dbReference type="InterPro" id="IPR000933">
    <property type="entry name" value="Glyco_hydro_29"/>
</dbReference>
<evidence type="ECO:0000256" key="4">
    <source>
        <dbReference type="ARBA" id="ARBA00022801"/>
    </source>
</evidence>
<dbReference type="PANTHER" id="PTHR10030:SF37">
    <property type="entry name" value="ALPHA-L-FUCOSIDASE-RELATED"/>
    <property type="match status" value="1"/>
</dbReference>
<dbReference type="Proteomes" id="UP000095463">
    <property type="component" value="Unassembled WGS sequence"/>
</dbReference>
<feature type="transmembrane region" description="Helical" evidence="7">
    <location>
        <begin position="581"/>
        <end position="597"/>
    </location>
</feature>
<dbReference type="SUPFAM" id="SSF51445">
    <property type="entry name" value="(Trans)glycosidases"/>
    <property type="match status" value="1"/>
</dbReference>
<organism evidence="9 10">
    <name type="scientific">Devosia insulae DS-56</name>
    <dbReference type="NCBI Taxonomy" id="1116389"/>
    <lineage>
        <taxon>Bacteria</taxon>
        <taxon>Pseudomonadati</taxon>
        <taxon>Pseudomonadota</taxon>
        <taxon>Alphaproteobacteria</taxon>
        <taxon>Hyphomicrobiales</taxon>
        <taxon>Devosiaceae</taxon>
        <taxon>Devosia</taxon>
    </lineage>
</organism>
<name>A0A1E5XQV3_9HYPH</name>
<evidence type="ECO:0000256" key="6">
    <source>
        <dbReference type="SAM" id="MobiDB-lite"/>
    </source>
</evidence>
<dbReference type="Pfam" id="PF04304">
    <property type="entry name" value="DUF454"/>
    <property type="match status" value="1"/>
</dbReference>
<dbReference type="Gene3D" id="2.60.120.260">
    <property type="entry name" value="Galactose-binding domain-like"/>
    <property type="match status" value="1"/>
</dbReference>
<comment type="similarity">
    <text evidence="1">Belongs to the glycosyl hydrolase 29 family.</text>
</comment>
<dbReference type="InterPro" id="IPR017853">
    <property type="entry name" value="GH"/>
</dbReference>